<keyword evidence="1" id="KW-0175">Coiled coil</keyword>
<dbReference type="PROSITE" id="PS50245">
    <property type="entry name" value="CAP_GLY_2"/>
    <property type="match status" value="2"/>
</dbReference>
<organism evidence="4 5">
    <name type="scientific">Meganyctiphanes norvegica</name>
    <name type="common">Northern krill</name>
    <name type="synonym">Thysanopoda norvegica</name>
    <dbReference type="NCBI Taxonomy" id="48144"/>
    <lineage>
        <taxon>Eukaryota</taxon>
        <taxon>Metazoa</taxon>
        <taxon>Ecdysozoa</taxon>
        <taxon>Arthropoda</taxon>
        <taxon>Crustacea</taxon>
        <taxon>Multicrustacea</taxon>
        <taxon>Malacostraca</taxon>
        <taxon>Eumalacostraca</taxon>
        <taxon>Eucarida</taxon>
        <taxon>Euphausiacea</taxon>
        <taxon>Euphausiidae</taxon>
        <taxon>Meganyctiphanes</taxon>
    </lineage>
</organism>
<feature type="domain" description="CAP-Gly" evidence="3">
    <location>
        <begin position="233"/>
        <end position="275"/>
    </location>
</feature>
<dbReference type="GO" id="GO:0005634">
    <property type="term" value="C:nucleus"/>
    <property type="evidence" value="ECO:0007669"/>
    <property type="project" value="TreeGrafter"/>
</dbReference>
<dbReference type="PANTHER" id="PTHR18916:SF82">
    <property type="entry name" value="CAP-GLY DOMAIN-CONTAINING PROTEIN"/>
    <property type="match status" value="1"/>
</dbReference>
<protein>
    <recommendedName>
        <fullName evidence="3">CAP-Gly domain-containing protein</fullName>
    </recommendedName>
</protein>
<evidence type="ECO:0000256" key="1">
    <source>
        <dbReference type="SAM" id="Coils"/>
    </source>
</evidence>
<feature type="region of interest" description="Disordered" evidence="2">
    <location>
        <begin position="132"/>
        <end position="208"/>
    </location>
</feature>
<feature type="coiled-coil region" evidence="1">
    <location>
        <begin position="900"/>
        <end position="973"/>
    </location>
</feature>
<evidence type="ECO:0000313" key="4">
    <source>
        <dbReference type="EMBL" id="CAL4163597.1"/>
    </source>
</evidence>
<feature type="compositionally biased region" description="Polar residues" evidence="2">
    <location>
        <begin position="132"/>
        <end position="169"/>
    </location>
</feature>
<dbReference type="InterPro" id="IPR000938">
    <property type="entry name" value="CAP-Gly_domain"/>
</dbReference>
<dbReference type="EMBL" id="CAXKWB010046327">
    <property type="protein sequence ID" value="CAL4163597.1"/>
    <property type="molecule type" value="Genomic_DNA"/>
</dbReference>
<proteinExistence type="predicted"/>
<evidence type="ECO:0000313" key="5">
    <source>
        <dbReference type="Proteomes" id="UP001497623"/>
    </source>
</evidence>
<feature type="compositionally biased region" description="Low complexity" evidence="2">
    <location>
        <begin position="309"/>
        <end position="326"/>
    </location>
</feature>
<dbReference type="Proteomes" id="UP001497623">
    <property type="component" value="Unassembled WGS sequence"/>
</dbReference>
<dbReference type="SMART" id="SM01052">
    <property type="entry name" value="CAP_GLY"/>
    <property type="match status" value="2"/>
</dbReference>
<dbReference type="InterPro" id="IPR036859">
    <property type="entry name" value="CAP-Gly_dom_sf"/>
</dbReference>
<dbReference type="AlphaFoldDB" id="A0AAV2S4D0"/>
<name>A0AAV2S4D0_MEGNR</name>
<accession>A0AAV2S4D0</accession>
<feature type="compositionally biased region" description="Low complexity" evidence="2">
    <location>
        <begin position="193"/>
        <end position="207"/>
    </location>
</feature>
<feature type="compositionally biased region" description="Polar residues" evidence="2">
    <location>
        <begin position="10"/>
        <end position="20"/>
    </location>
</feature>
<feature type="domain" description="CAP-Gly" evidence="3">
    <location>
        <begin position="71"/>
        <end position="113"/>
    </location>
</feature>
<sequence length="1000" mass="111121">MGSLKLPNTGLMSRSSTSGIQAPSTTQTQPSQAKRKTTDASVILTEDTDSFIIGNRVWVGGTKGGSISYIGETQFAPGEWAGITLDEPIGKNDGSVAGVRYFQCEPKKGVFSRLTRLSRTPLTDHDIEAMASKSSTAGSDSPKANGTPTPSVTSGQTAGRNNSTSSVPTTPAARKVTPASTATPAAKVPSPMTSSVIRKTSSSSPISGELKIGDRVVINSTTGVKFGVLRYRGPTEFAEGEWAGVELDEPTGKNDGSVAGKRYFDCKQKYGLFAPIARVSRFTGGSATPRRSSTTTPATPSRLRRSGSRESIGASSVASSTTSSVRGTRRPSRTSTGSSSVPNTKALQEALAEKTQHVDQLMRERDVERAEVARMAQQIDQSARQAQDLQIHLDQLQVESEERLHDLNSRIGQMEKERESLMTKLEDKQRELDDLNFRLEEEEINKTDLESQSTTDAEKIREMKKKLEENMKAVTLREKAFDKVEENEELELGLHKSIDDMQSRIYDMERDKENSKKEVYEAQEQIKSLEMSNEALKNKVSEGEQKIKLLETDHEENQKSSKEKTSELGAQTQLVISLQEKLEEKAKEFEDISQQAEEFLTDFEKEKKDKDKLQSELADMKSQLMSGSTQASNLSDEISILKAKLEEALGQLTEAKENLSATELSKKNLQLELSSSSSSVSDTTKELTNLNTQLAEKDKQITNLEGKIFNLESSHKTDTECHTKEMVTVNKALQEAQEKHQQEKHELQDRANESVRQIAALETKISILEETRKNLDNQVSESLSQSTDSSQQLTNLNNQLRRKEKELETNAEKLTISKDSLACERKKRKAEQDAAHKTLEEVKQKHEDMILDIQNKMNKLESQLEAGRTSVENMKITHSEVLEELTKKKDLEIYEVQEQAMLNETKLKSMEASIAELQSETAERQGSLEGSLAQLITEKENVAKEKEQMMKDKELLEAEVAILEGENSKLHTEQEANLLAVTERDQKVVALTSEVERLSS</sequence>
<evidence type="ECO:0000259" key="3">
    <source>
        <dbReference type="PROSITE" id="PS50245"/>
    </source>
</evidence>
<keyword evidence="5" id="KW-1185">Reference proteome</keyword>
<dbReference type="PROSITE" id="PS00845">
    <property type="entry name" value="CAP_GLY_1"/>
    <property type="match status" value="2"/>
</dbReference>
<dbReference type="Gene3D" id="2.30.30.190">
    <property type="entry name" value="CAP Gly-rich-like domain"/>
    <property type="match status" value="2"/>
</dbReference>
<feature type="region of interest" description="Disordered" evidence="2">
    <location>
        <begin position="546"/>
        <end position="570"/>
    </location>
</feature>
<feature type="non-terminal residue" evidence="4">
    <location>
        <position position="1000"/>
    </location>
</feature>
<dbReference type="Pfam" id="PF01302">
    <property type="entry name" value="CAP_GLY"/>
    <property type="match status" value="2"/>
</dbReference>
<feature type="region of interest" description="Disordered" evidence="2">
    <location>
        <begin position="1"/>
        <end position="38"/>
    </location>
</feature>
<dbReference type="GO" id="GO:0005938">
    <property type="term" value="C:cell cortex"/>
    <property type="evidence" value="ECO:0007669"/>
    <property type="project" value="TreeGrafter"/>
</dbReference>
<dbReference type="GO" id="GO:0035371">
    <property type="term" value="C:microtubule plus-end"/>
    <property type="evidence" value="ECO:0007669"/>
    <property type="project" value="TreeGrafter"/>
</dbReference>
<comment type="caution">
    <text evidence="4">The sequence shown here is derived from an EMBL/GenBank/DDBJ whole genome shotgun (WGS) entry which is preliminary data.</text>
</comment>
<feature type="compositionally biased region" description="Low complexity" evidence="2">
    <location>
        <begin position="21"/>
        <end position="32"/>
    </location>
</feature>
<dbReference type="PANTHER" id="PTHR18916">
    <property type="entry name" value="DYNACTIN 1-RELATED MICROTUBULE-BINDING"/>
    <property type="match status" value="1"/>
</dbReference>
<feature type="compositionally biased region" description="Low complexity" evidence="2">
    <location>
        <begin position="286"/>
        <end position="301"/>
    </location>
</feature>
<feature type="region of interest" description="Disordered" evidence="2">
    <location>
        <begin position="283"/>
        <end position="344"/>
    </location>
</feature>
<dbReference type="GO" id="GO:0051010">
    <property type="term" value="F:microtubule plus-end binding"/>
    <property type="evidence" value="ECO:0007669"/>
    <property type="project" value="TreeGrafter"/>
</dbReference>
<gene>
    <name evidence="4" type="ORF">MNOR_LOCUS33020</name>
</gene>
<evidence type="ECO:0000256" key="2">
    <source>
        <dbReference type="SAM" id="MobiDB-lite"/>
    </source>
</evidence>
<dbReference type="SUPFAM" id="SSF74924">
    <property type="entry name" value="Cap-Gly domain"/>
    <property type="match status" value="2"/>
</dbReference>
<feature type="compositionally biased region" description="Basic and acidic residues" evidence="2">
    <location>
        <begin position="546"/>
        <end position="566"/>
    </location>
</feature>
<reference evidence="4 5" key="1">
    <citation type="submission" date="2024-05" db="EMBL/GenBank/DDBJ databases">
        <authorList>
            <person name="Wallberg A."/>
        </authorList>
    </citation>
    <scope>NUCLEOTIDE SEQUENCE [LARGE SCALE GENOMIC DNA]</scope>
</reference>
<dbReference type="GO" id="GO:0031122">
    <property type="term" value="P:cytoplasmic microtubule organization"/>
    <property type="evidence" value="ECO:0007669"/>
    <property type="project" value="TreeGrafter"/>
</dbReference>